<evidence type="ECO:0000313" key="3">
    <source>
        <dbReference type="EMBL" id="ABL97343.1"/>
    </source>
</evidence>
<dbReference type="PANTHER" id="PTHR33643:SF1">
    <property type="entry name" value="UREASE ACCESSORY PROTEIN D"/>
    <property type="match status" value="1"/>
</dbReference>
<accession>A4GJP8</accession>
<name>A4GJP8_9BACT</name>
<protein>
    <submittedName>
        <fullName evidence="3">Urease accessory protein UreD</fullName>
    </submittedName>
</protein>
<dbReference type="HAMAP" id="MF_01384">
    <property type="entry name" value="UreD"/>
    <property type="match status" value="1"/>
</dbReference>
<reference evidence="3" key="1">
    <citation type="journal article" date="2007" name="Environ. Microbiol.">
        <title>Proteorhodopsin photosystem gene clusters exhibit co-evolutionary trends and shared ancestry among diverse marine microbial phyla.</title>
        <authorList>
            <person name="McCarren J."/>
            <person name="Delong E.F."/>
        </authorList>
    </citation>
    <scope>NUCLEOTIDE SEQUENCE</scope>
</reference>
<keyword evidence="2" id="KW-0143">Chaperone</keyword>
<dbReference type="PANTHER" id="PTHR33643">
    <property type="entry name" value="UREASE ACCESSORY PROTEIN D"/>
    <property type="match status" value="1"/>
</dbReference>
<dbReference type="Pfam" id="PF01774">
    <property type="entry name" value="UreD"/>
    <property type="match status" value="1"/>
</dbReference>
<organism evidence="3">
    <name type="scientific">uncultured marine bacterium HF10_45G01</name>
    <dbReference type="NCBI Taxonomy" id="415446"/>
    <lineage>
        <taxon>Bacteria</taxon>
        <taxon>environmental samples</taxon>
    </lineage>
</organism>
<evidence type="ECO:0000256" key="2">
    <source>
        <dbReference type="ARBA" id="ARBA00023186"/>
    </source>
</evidence>
<dbReference type="GO" id="GO:0016151">
    <property type="term" value="F:nickel cation binding"/>
    <property type="evidence" value="ECO:0007669"/>
    <property type="project" value="InterPro"/>
</dbReference>
<comment type="similarity">
    <text evidence="1">Belongs to the UreD family.</text>
</comment>
<dbReference type="EMBL" id="EF107103">
    <property type="protein sequence ID" value="ABL97343.1"/>
    <property type="molecule type" value="Genomic_DNA"/>
</dbReference>
<gene>
    <name evidence="3" type="ORF">ALOHA_HF1045G01.0010</name>
</gene>
<dbReference type="AlphaFoldDB" id="A4GJP8"/>
<evidence type="ECO:0000256" key="1">
    <source>
        <dbReference type="ARBA" id="ARBA00007177"/>
    </source>
</evidence>
<sequence length="269" mass="30952">MNISQKKLEKSKGRLEIKIKDQNLQKFYQQGSLKALMPDFHENLKQLMLINTAGGITSGDEYDYEFEIDSSKLCISTQAAEKIYSGFGKPANLEINLNLLSNSSLIWLPKELILFNNCNLKRKINFNLSKDSNLLLCENIIFGRTSMKEKFEKGYFSDFWNINFDNKLIHTEAINTGLFEKKYLNSFSTLNNNSAVATIIIVGNKFLNNVNNLSETLTNNENTTSNYSQWDNKLILRLLSKDSYNLKFAIDKILSYFFEGSKIPKVWNI</sequence>
<proteinExistence type="inferred from homology"/>
<dbReference type="InterPro" id="IPR002669">
    <property type="entry name" value="UreD"/>
</dbReference>